<sequence>MNGWKIEVDEEEVKANEEDEEEMEAEEDEDMEVNDNKDENHAEIIQPYEEVNPFNRAEKNNMRMDSFDDDLTALYSTLRDQIQEMKKFMAELNERLQQIQERDIRAENEMLRIRLRATEEKAKIRNQLPLKRRYRERPYDPSTNTTSHPRCDDPYVMVRDNAVCADAASDHDGKGVDTTDVVKDAGE</sequence>
<feature type="region of interest" description="Disordered" evidence="2">
    <location>
        <begin position="133"/>
        <end position="154"/>
    </location>
</feature>
<feature type="region of interest" description="Disordered" evidence="2">
    <location>
        <begin position="1"/>
        <end position="35"/>
    </location>
</feature>
<feature type="compositionally biased region" description="Acidic residues" evidence="2">
    <location>
        <begin position="8"/>
        <end position="33"/>
    </location>
</feature>
<gene>
    <name evidence="3" type="ORF">Tci_543825</name>
</gene>
<organism evidence="3">
    <name type="scientific">Tanacetum cinerariifolium</name>
    <name type="common">Dalmatian daisy</name>
    <name type="synonym">Chrysanthemum cinerariifolium</name>
    <dbReference type="NCBI Taxonomy" id="118510"/>
    <lineage>
        <taxon>Eukaryota</taxon>
        <taxon>Viridiplantae</taxon>
        <taxon>Streptophyta</taxon>
        <taxon>Embryophyta</taxon>
        <taxon>Tracheophyta</taxon>
        <taxon>Spermatophyta</taxon>
        <taxon>Magnoliopsida</taxon>
        <taxon>eudicotyledons</taxon>
        <taxon>Gunneridae</taxon>
        <taxon>Pentapetalae</taxon>
        <taxon>asterids</taxon>
        <taxon>campanulids</taxon>
        <taxon>Asterales</taxon>
        <taxon>Asteraceae</taxon>
        <taxon>Asteroideae</taxon>
        <taxon>Anthemideae</taxon>
        <taxon>Anthemidinae</taxon>
        <taxon>Tanacetum</taxon>
    </lineage>
</organism>
<name>A0A699ISV1_TANCI</name>
<dbReference type="EMBL" id="BKCJ010314251">
    <property type="protein sequence ID" value="GEZ71852.1"/>
    <property type="molecule type" value="Genomic_DNA"/>
</dbReference>
<accession>A0A699ISV1</accession>
<dbReference type="AlphaFoldDB" id="A0A699ISV1"/>
<feature type="region of interest" description="Disordered" evidence="2">
    <location>
        <begin position="166"/>
        <end position="187"/>
    </location>
</feature>
<comment type="caution">
    <text evidence="3">The sequence shown here is derived from an EMBL/GenBank/DDBJ whole genome shotgun (WGS) entry which is preliminary data.</text>
</comment>
<feature type="compositionally biased region" description="Basic and acidic residues" evidence="2">
    <location>
        <begin position="168"/>
        <end position="187"/>
    </location>
</feature>
<feature type="coiled-coil region" evidence="1">
    <location>
        <begin position="75"/>
        <end position="121"/>
    </location>
</feature>
<protein>
    <submittedName>
        <fullName evidence="3">Uncharacterized protein</fullName>
    </submittedName>
</protein>
<reference evidence="3" key="1">
    <citation type="journal article" date="2019" name="Sci. Rep.">
        <title>Draft genome of Tanacetum cinerariifolium, the natural source of mosquito coil.</title>
        <authorList>
            <person name="Yamashiro T."/>
            <person name="Shiraishi A."/>
            <person name="Satake H."/>
            <person name="Nakayama K."/>
        </authorList>
    </citation>
    <scope>NUCLEOTIDE SEQUENCE</scope>
</reference>
<evidence type="ECO:0000256" key="2">
    <source>
        <dbReference type="SAM" id="MobiDB-lite"/>
    </source>
</evidence>
<keyword evidence="1" id="KW-0175">Coiled coil</keyword>
<evidence type="ECO:0000313" key="3">
    <source>
        <dbReference type="EMBL" id="GEZ71852.1"/>
    </source>
</evidence>
<proteinExistence type="predicted"/>
<evidence type="ECO:0000256" key="1">
    <source>
        <dbReference type="SAM" id="Coils"/>
    </source>
</evidence>